<dbReference type="RefSeq" id="WP_167364074.1">
    <property type="nucleotide sequence ID" value="NZ_JXLC01000003.1"/>
</dbReference>
<evidence type="ECO:0000313" key="2">
    <source>
        <dbReference type="Proteomes" id="UP000065511"/>
    </source>
</evidence>
<dbReference type="Proteomes" id="UP000065511">
    <property type="component" value="Chromosome"/>
</dbReference>
<evidence type="ECO:0000313" key="1">
    <source>
        <dbReference type="EMBL" id="ALS03096.1"/>
    </source>
</evidence>
<protein>
    <submittedName>
        <fullName evidence="1">Uncharacterized protein</fullName>
    </submittedName>
</protein>
<accession>A0ABN4JB15</accession>
<proteinExistence type="predicted"/>
<sequence>MITADPSPEIEPSKLPFSFLTIVTTDSLFVAADVAVMTSIESEASTGSVVIVKFLVSPTFPVHVF</sequence>
<gene>
    <name evidence="1" type="ORF">ATZ33_17450</name>
</gene>
<keyword evidence="2" id="KW-1185">Reference proteome</keyword>
<name>A0ABN4JB15_9ENTE</name>
<organism evidence="1 2">
    <name type="scientific">Enterococcus silesiacus</name>
    <dbReference type="NCBI Taxonomy" id="332949"/>
    <lineage>
        <taxon>Bacteria</taxon>
        <taxon>Bacillati</taxon>
        <taxon>Bacillota</taxon>
        <taxon>Bacilli</taxon>
        <taxon>Lactobacillales</taxon>
        <taxon>Enterococcaceae</taxon>
        <taxon>Enterococcus</taxon>
    </lineage>
</organism>
<dbReference type="EMBL" id="CP013614">
    <property type="protein sequence ID" value="ALS03096.1"/>
    <property type="molecule type" value="Genomic_DNA"/>
</dbReference>
<reference evidence="1 2" key="1">
    <citation type="submission" date="2015-12" db="EMBL/GenBank/DDBJ databases">
        <authorList>
            <person name="Lauer A."/>
            <person name="Humrighouse B."/>
            <person name="Loparev V."/>
            <person name="Shewmaker P.L."/>
            <person name="Whitney A.M."/>
            <person name="McLaughlin R.W."/>
        </authorList>
    </citation>
    <scope>NUCLEOTIDE SEQUENCE [LARGE SCALE GENOMIC DNA]</scope>
    <source>
        <strain evidence="1 2">LMG 23085</strain>
    </source>
</reference>